<dbReference type="EMBL" id="JBHUEL010000010">
    <property type="protein sequence ID" value="MFD1767403.1"/>
    <property type="molecule type" value="Genomic_DNA"/>
</dbReference>
<organism evidence="1 2">
    <name type="scientific">Sphingorhabdus buctiana</name>
    <dbReference type="NCBI Taxonomy" id="1508805"/>
    <lineage>
        <taxon>Bacteria</taxon>
        <taxon>Pseudomonadati</taxon>
        <taxon>Pseudomonadota</taxon>
        <taxon>Alphaproteobacteria</taxon>
        <taxon>Sphingomonadales</taxon>
        <taxon>Sphingomonadaceae</taxon>
        <taxon>Sphingorhabdus</taxon>
    </lineage>
</organism>
<protein>
    <submittedName>
        <fullName evidence="1">Uncharacterized protein</fullName>
    </submittedName>
</protein>
<reference evidence="2" key="1">
    <citation type="journal article" date="2019" name="Int. J. Syst. Evol. Microbiol.">
        <title>The Global Catalogue of Microorganisms (GCM) 10K type strain sequencing project: providing services to taxonomists for standard genome sequencing and annotation.</title>
        <authorList>
            <consortium name="The Broad Institute Genomics Platform"/>
            <consortium name="The Broad Institute Genome Sequencing Center for Infectious Disease"/>
            <person name="Wu L."/>
            <person name="Ma J."/>
        </authorList>
    </citation>
    <scope>NUCLEOTIDE SEQUENCE [LARGE SCALE GENOMIC DNA]</scope>
    <source>
        <strain evidence="2">CGMCC 1.12449</strain>
    </source>
</reference>
<gene>
    <name evidence="1" type="ORF">ACFSAG_11195</name>
</gene>
<name>A0ABW4MED4_9SPHN</name>
<keyword evidence="2" id="KW-1185">Reference proteome</keyword>
<comment type="caution">
    <text evidence="1">The sequence shown here is derived from an EMBL/GenBank/DDBJ whole genome shotgun (WGS) entry which is preliminary data.</text>
</comment>
<dbReference type="Proteomes" id="UP001597215">
    <property type="component" value="Unassembled WGS sequence"/>
</dbReference>
<evidence type="ECO:0000313" key="1">
    <source>
        <dbReference type="EMBL" id="MFD1767403.1"/>
    </source>
</evidence>
<evidence type="ECO:0000313" key="2">
    <source>
        <dbReference type="Proteomes" id="UP001597215"/>
    </source>
</evidence>
<accession>A0ABW4MED4</accession>
<dbReference type="RefSeq" id="WP_381514754.1">
    <property type="nucleotide sequence ID" value="NZ_JBHUEL010000010.1"/>
</dbReference>
<proteinExistence type="predicted"/>
<sequence length="99" mass="10662">MSGSRTSLEAALLALLPDARLTGCKRSAWHSATFSGERVVARLELHGPERDSAAEAFTKALPETEFQLRRQFVADISVSAQRALPGAIALTVEALLLDE</sequence>